<comment type="caution">
    <text evidence="2">The sequence shown here is derived from an EMBL/GenBank/DDBJ whole genome shotgun (WGS) entry which is preliminary data.</text>
</comment>
<keyword evidence="1" id="KW-0812">Transmembrane</keyword>
<gene>
    <name evidence="2" type="ORF">ALO43_100020</name>
</gene>
<keyword evidence="1" id="KW-0472">Membrane</keyword>
<proteinExistence type="predicted"/>
<protein>
    <submittedName>
        <fullName evidence="2">Uncharacterized protein</fullName>
    </submittedName>
</protein>
<evidence type="ECO:0000313" key="2">
    <source>
        <dbReference type="EMBL" id="KPY90800.1"/>
    </source>
</evidence>
<evidence type="ECO:0000256" key="1">
    <source>
        <dbReference type="SAM" id="Phobius"/>
    </source>
</evidence>
<reference evidence="2 3" key="1">
    <citation type="submission" date="2015-09" db="EMBL/GenBank/DDBJ databases">
        <title>Genome announcement of multiple Pseudomonas syringae strains.</title>
        <authorList>
            <person name="Thakur S."/>
            <person name="Wang P.W."/>
            <person name="Gong Y."/>
            <person name="Weir B.S."/>
            <person name="Guttman D.S."/>
        </authorList>
    </citation>
    <scope>NUCLEOTIDE SEQUENCE [LARGE SCALE GENOMIC DNA]</scope>
    <source>
        <strain evidence="2 3">ICMP9151</strain>
    </source>
</reference>
<evidence type="ECO:0000313" key="3">
    <source>
        <dbReference type="Proteomes" id="UP000050523"/>
    </source>
</evidence>
<feature type="transmembrane region" description="Helical" evidence="1">
    <location>
        <begin position="34"/>
        <end position="55"/>
    </location>
</feature>
<organism evidence="2 3">
    <name type="scientific">Pseudomonas tremae</name>
    <dbReference type="NCBI Taxonomy" id="200454"/>
    <lineage>
        <taxon>Bacteria</taxon>
        <taxon>Pseudomonadati</taxon>
        <taxon>Pseudomonadota</taxon>
        <taxon>Gammaproteobacteria</taxon>
        <taxon>Pseudomonadales</taxon>
        <taxon>Pseudomonadaceae</taxon>
        <taxon>Pseudomonas</taxon>
    </lineage>
</organism>
<sequence>MLQAIDCARFGRSHLEKHPPSAINDSVKGSMREILKFFVLLIAVCITAIATSLLLPSPDGVVFACSVLLSAIVLNLIICRDLSKGRINQAGDIMRAIERRESTRLTIAAYLLGCSMVASVAVLAYRLLVH</sequence>
<dbReference type="EMBL" id="LJRO01000508">
    <property type="protein sequence ID" value="KPY90800.1"/>
    <property type="molecule type" value="Genomic_DNA"/>
</dbReference>
<accession>A0AA40TS93</accession>
<dbReference type="AlphaFoldDB" id="A0AA40TS93"/>
<feature type="transmembrane region" description="Helical" evidence="1">
    <location>
        <begin position="107"/>
        <end position="128"/>
    </location>
</feature>
<name>A0AA40TS93_9PSED</name>
<dbReference type="Proteomes" id="UP000050523">
    <property type="component" value="Unassembled WGS sequence"/>
</dbReference>
<keyword evidence="1" id="KW-1133">Transmembrane helix</keyword>
<feature type="transmembrane region" description="Helical" evidence="1">
    <location>
        <begin position="61"/>
        <end position="79"/>
    </location>
</feature>